<dbReference type="PANTHER" id="PTHR35394">
    <property type="entry name" value="DUF3176 DOMAIN-CONTAINING PROTEIN"/>
    <property type="match status" value="1"/>
</dbReference>
<evidence type="ECO:0000313" key="3">
    <source>
        <dbReference type="Proteomes" id="UP000566819"/>
    </source>
</evidence>
<reference evidence="2 3" key="1">
    <citation type="submission" date="2020-03" db="EMBL/GenBank/DDBJ databases">
        <title>Draft Genome Sequence of Cudoniella acicularis.</title>
        <authorList>
            <person name="Buettner E."/>
            <person name="Kellner H."/>
        </authorList>
    </citation>
    <scope>NUCLEOTIDE SEQUENCE [LARGE SCALE GENOMIC DNA]</scope>
    <source>
        <strain evidence="2 3">DSM 108380</strain>
    </source>
</reference>
<accession>A0A8H4W0F6</accession>
<keyword evidence="1" id="KW-0472">Membrane</keyword>
<comment type="caution">
    <text evidence="2">The sequence shown here is derived from an EMBL/GenBank/DDBJ whole genome shotgun (WGS) entry which is preliminary data.</text>
</comment>
<dbReference type="InterPro" id="IPR021514">
    <property type="entry name" value="DUF3176"/>
</dbReference>
<dbReference type="Proteomes" id="UP000566819">
    <property type="component" value="Unassembled WGS sequence"/>
</dbReference>
<dbReference type="Pfam" id="PF11374">
    <property type="entry name" value="DUF3176"/>
    <property type="match status" value="1"/>
</dbReference>
<gene>
    <name evidence="2" type="ORF">G7Y89_g9069</name>
</gene>
<protein>
    <submittedName>
        <fullName evidence="2">Uncharacterized protein</fullName>
    </submittedName>
</protein>
<dbReference type="AlphaFoldDB" id="A0A8H4W0F6"/>
<organism evidence="2 3">
    <name type="scientific">Cudoniella acicularis</name>
    <dbReference type="NCBI Taxonomy" id="354080"/>
    <lineage>
        <taxon>Eukaryota</taxon>
        <taxon>Fungi</taxon>
        <taxon>Dikarya</taxon>
        <taxon>Ascomycota</taxon>
        <taxon>Pezizomycotina</taxon>
        <taxon>Leotiomycetes</taxon>
        <taxon>Helotiales</taxon>
        <taxon>Tricladiaceae</taxon>
        <taxon>Cudoniella</taxon>
    </lineage>
</organism>
<feature type="transmembrane region" description="Helical" evidence="1">
    <location>
        <begin position="407"/>
        <end position="429"/>
    </location>
</feature>
<evidence type="ECO:0000256" key="1">
    <source>
        <dbReference type="SAM" id="Phobius"/>
    </source>
</evidence>
<keyword evidence="1" id="KW-0812">Transmembrane</keyword>
<sequence length="491" mass="53611">MHSNPPGPDEIGTDTFHVWSRNETPAAKNALLDETGVVTTRKSEHQSQVTRIFTNGQPLHDFESFDSASRGPWPSFLLIWKTRASHLVSLGALLTIVNLAFQPFVQQAVSFPQRLVPSGNATVPTIYNITVNGLQGNNVGNLNIVGSVPSATVSAIYAGLNGGANLSEVVPYCATGNCTWDLYDSLAICANPVANLTHLLTRTAIRLFINTTSISFNTQGPNTIPSTAYPGNQTLASIAFPDIPVVLDFFMIYYSPSINNVAAIEASLSFCGQTYNTSVHNGQINTTEIQKWGRLDTSQTFDFPKMWPLRNFTTLWVAKGYSDSLQDALAKIFSGYYEINDNEDETYSSVAVQALNSSLIGSQDDVATLSLFRDEIAVSITNNLRTGTGSVAFEGVMYGVETYVLVVWVWLILPIYIVLLTLIFLLATIQMSHGCRTKTWKSSSLAVLSGLSSETQDQLGGLTSMATVEERSERVRVRMVEDKSGWKLAAE</sequence>
<dbReference type="EMBL" id="JAAMPI010000722">
    <property type="protein sequence ID" value="KAF4629081.1"/>
    <property type="molecule type" value="Genomic_DNA"/>
</dbReference>
<evidence type="ECO:0000313" key="2">
    <source>
        <dbReference type="EMBL" id="KAF4629081.1"/>
    </source>
</evidence>
<proteinExistence type="predicted"/>
<dbReference type="PANTHER" id="PTHR35394:SF5">
    <property type="entry name" value="DUF3176 DOMAIN-CONTAINING PROTEIN"/>
    <property type="match status" value="1"/>
</dbReference>
<keyword evidence="1" id="KW-1133">Transmembrane helix</keyword>
<keyword evidence="3" id="KW-1185">Reference proteome</keyword>
<name>A0A8H4W0F6_9HELO</name>
<dbReference type="OrthoDB" id="5376804at2759"/>